<dbReference type="STRING" id="391008.Smal_2526"/>
<feature type="region of interest" description="Disordered" evidence="1">
    <location>
        <begin position="54"/>
        <end position="83"/>
    </location>
</feature>
<accession>B4SNK1</accession>
<organism evidence="2 3">
    <name type="scientific">Stenotrophomonas maltophilia (strain R551-3)</name>
    <dbReference type="NCBI Taxonomy" id="391008"/>
    <lineage>
        <taxon>Bacteria</taxon>
        <taxon>Pseudomonadati</taxon>
        <taxon>Pseudomonadota</taxon>
        <taxon>Gammaproteobacteria</taxon>
        <taxon>Lysobacterales</taxon>
        <taxon>Lysobacteraceae</taxon>
        <taxon>Stenotrophomonas</taxon>
        <taxon>Stenotrophomonas maltophilia group</taxon>
    </lineage>
</organism>
<sequence>MAKSAQLDIFDDDPGREARAWRIQAEEALRAFQFPDAVRLDRHAYYVARAEELEKRAGRPDPAPPTLSTVRPGGCIQLPKDER</sequence>
<name>B4SNK1_STRM5</name>
<evidence type="ECO:0000313" key="2">
    <source>
        <dbReference type="EMBL" id="ACF52226.1"/>
    </source>
</evidence>
<reference evidence="2 3" key="1">
    <citation type="submission" date="2008-06" db="EMBL/GenBank/DDBJ databases">
        <title>Complete sequence of Stenotrophomonas maltophilia R551-3.</title>
        <authorList>
            <consortium name="US DOE Joint Genome Institute"/>
            <person name="Lucas S."/>
            <person name="Copeland A."/>
            <person name="Lapidus A."/>
            <person name="Glavina del Rio T."/>
            <person name="Dalin E."/>
            <person name="Tice H."/>
            <person name="Pitluck S."/>
            <person name="Chain P."/>
            <person name="Malfatti S."/>
            <person name="Shin M."/>
            <person name="Vergez L."/>
            <person name="Lang D."/>
            <person name="Schmutz J."/>
            <person name="Larimer F."/>
            <person name="Land M."/>
            <person name="Hauser L."/>
            <person name="Kyrpides N."/>
            <person name="Mikhailova N."/>
            <person name="Taghavi S."/>
            <person name="Monchy S."/>
            <person name="Newman L."/>
            <person name="Vangronsveld J."/>
            <person name="van der Lelie D."/>
            <person name="Richardson P."/>
        </authorList>
    </citation>
    <scope>NUCLEOTIDE SEQUENCE [LARGE SCALE GENOMIC DNA]</scope>
    <source>
        <strain evidence="2 3">R551-3</strain>
    </source>
</reference>
<evidence type="ECO:0000313" key="3">
    <source>
        <dbReference type="Proteomes" id="UP000001867"/>
    </source>
</evidence>
<dbReference type="HOGENOM" id="CLU_2541170_0_0_6"/>
<proteinExistence type="predicted"/>
<dbReference type="Proteomes" id="UP000001867">
    <property type="component" value="Chromosome"/>
</dbReference>
<dbReference type="EMBL" id="CP001111">
    <property type="protein sequence ID" value="ACF52226.1"/>
    <property type="molecule type" value="Genomic_DNA"/>
</dbReference>
<gene>
    <name evidence="2" type="ordered locus">Smal_2526</name>
</gene>
<dbReference type="KEGG" id="smt:Smal_2526"/>
<dbReference type="AlphaFoldDB" id="B4SNK1"/>
<protein>
    <submittedName>
        <fullName evidence="2">Uncharacterized protein</fullName>
    </submittedName>
</protein>
<evidence type="ECO:0000256" key="1">
    <source>
        <dbReference type="SAM" id="MobiDB-lite"/>
    </source>
</evidence>